<protein>
    <recommendedName>
        <fullName evidence="3">Acyl carrier protein</fullName>
    </recommendedName>
</protein>
<evidence type="ECO:0008006" key="3">
    <source>
        <dbReference type="Google" id="ProtNLM"/>
    </source>
</evidence>
<organism evidence="1 2">
    <name type="scientific">Diaphorobacter aerolatus</name>
    <dbReference type="NCBI Taxonomy" id="1288495"/>
    <lineage>
        <taxon>Bacteria</taxon>
        <taxon>Pseudomonadati</taxon>
        <taxon>Pseudomonadota</taxon>
        <taxon>Betaproteobacteria</taxon>
        <taxon>Burkholderiales</taxon>
        <taxon>Comamonadaceae</taxon>
        <taxon>Diaphorobacter</taxon>
    </lineage>
</organism>
<keyword evidence="2" id="KW-1185">Reference proteome</keyword>
<gene>
    <name evidence="1" type="ORF">H9K75_09230</name>
</gene>
<dbReference type="KEGG" id="daer:H9K75_09230"/>
<name>A0A7H0GNZ1_9BURK</name>
<evidence type="ECO:0000313" key="2">
    <source>
        <dbReference type="Proteomes" id="UP000516028"/>
    </source>
</evidence>
<dbReference type="Proteomes" id="UP000516028">
    <property type="component" value="Chromosome"/>
</dbReference>
<accession>A0A7H0GNZ1</accession>
<proteinExistence type="predicted"/>
<dbReference type="RefSeq" id="WP_187725547.1">
    <property type="nucleotide sequence ID" value="NZ_CP060783.1"/>
</dbReference>
<evidence type="ECO:0000313" key="1">
    <source>
        <dbReference type="EMBL" id="QNP50007.1"/>
    </source>
</evidence>
<reference evidence="1 2" key="1">
    <citation type="submission" date="2020-08" db="EMBL/GenBank/DDBJ databases">
        <title>Genome sequence of Diaphorobacter aerolatus KACC 16536T.</title>
        <authorList>
            <person name="Hyun D.-W."/>
            <person name="Bae J.-W."/>
        </authorList>
    </citation>
    <scope>NUCLEOTIDE SEQUENCE [LARGE SCALE GENOMIC DNA]</scope>
    <source>
        <strain evidence="1 2">KACC 16536</strain>
    </source>
</reference>
<dbReference type="EMBL" id="CP060783">
    <property type="protein sequence ID" value="QNP50007.1"/>
    <property type="molecule type" value="Genomic_DNA"/>
</dbReference>
<sequence>MDVDQLKSAIEACLRQFWDGHSLAVDGASESVDGLIDPLDSLTAVDALIELEKIVGMELPEGSVIRRGGYDSKGQFIEDLTKRVLRYVVGQAK</sequence>
<dbReference type="AlphaFoldDB" id="A0A7H0GNZ1"/>